<evidence type="ECO:0000313" key="7">
    <source>
        <dbReference type="Proteomes" id="UP000037688"/>
    </source>
</evidence>
<evidence type="ECO:0000256" key="1">
    <source>
        <dbReference type="ARBA" id="ARBA00004196"/>
    </source>
</evidence>
<comment type="caution">
    <text evidence="6">The sequence shown here is derived from an EMBL/GenBank/DDBJ whole genome shotgun (WGS) entry which is preliminary data.</text>
</comment>
<organism evidence="6 7">
    <name type="scientific">Paenibacillus xylanivorans</name>
    <dbReference type="NCBI Taxonomy" id="1705561"/>
    <lineage>
        <taxon>Bacteria</taxon>
        <taxon>Bacillati</taxon>
        <taxon>Bacillota</taxon>
        <taxon>Bacilli</taxon>
        <taxon>Bacillales</taxon>
        <taxon>Paenibacillaceae</taxon>
        <taxon>Paenibacillus</taxon>
    </lineage>
</organism>
<evidence type="ECO:0000256" key="2">
    <source>
        <dbReference type="ARBA" id="ARBA00008520"/>
    </source>
</evidence>
<comment type="similarity">
    <text evidence="2">Belongs to the bacterial solute-binding protein 1 family.</text>
</comment>
<gene>
    <name evidence="6" type="ORF">AMS66_03385</name>
</gene>
<accession>A0A0N0UII5</accession>
<dbReference type="EMBL" id="LITU01000029">
    <property type="protein sequence ID" value="KOY17984.1"/>
    <property type="molecule type" value="Genomic_DNA"/>
</dbReference>
<dbReference type="Proteomes" id="UP000037688">
    <property type="component" value="Unassembled WGS sequence"/>
</dbReference>
<dbReference type="OrthoDB" id="2643984at2"/>
<dbReference type="InterPro" id="IPR050490">
    <property type="entry name" value="Bact_solute-bd_prot1"/>
</dbReference>
<dbReference type="InterPro" id="IPR006059">
    <property type="entry name" value="SBP"/>
</dbReference>
<dbReference type="Gene3D" id="3.40.190.10">
    <property type="entry name" value="Periplasmic binding protein-like II"/>
    <property type="match status" value="1"/>
</dbReference>
<proteinExistence type="inferred from homology"/>
<evidence type="ECO:0000256" key="4">
    <source>
        <dbReference type="ARBA" id="ARBA00022729"/>
    </source>
</evidence>
<reference evidence="6 7" key="1">
    <citation type="submission" date="2015-08" db="EMBL/GenBank/DDBJ databases">
        <title>Draft genome sequence of cellulolytic and xylanolytic Paenibacillus sp. A59, isolated from a decaying forest soil from Patagonia, Argentina.</title>
        <authorList>
            <person name="Ghio S."/>
            <person name="Caceres A.M."/>
            <person name="Talia P."/>
            <person name="Grasso D."/>
            <person name="Campos E."/>
        </authorList>
    </citation>
    <scope>NUCLEOTIDE SEQUENCE [LARGE SCALE GENOMIC DNA]</scope>
    <source>
        <strain evidence="6 7">A59</strain>
    </source>
</reference>
<feature type="chain" id="PRO_5038535071" evidence="5">
    <location>
        <begin position="29"/>
        <end position="436"/>
    </location>
</feature>
<dbReference type="GO" id="GO:0030313">
    <property type="term" value="C:cell envelope"/>
    <property type="evidence" value="ECO:0007669"/>
    <property type="project" value="UniProtKB-SubCell"/>
</dbReference>
<feature type="signal peptide" evidence="5">
    <location>
        <begin position="1"/>
        <end position="28"/>
    </location>
</feature>
<keyword evidence="7" id="KW-1185">Reference proteome</keyword>
<dbReference type="AlphaFoldDB" id="A0A0N0UII5"/>
<dbReference type="Pfam" id="PF01547">
    <property type="entry name" value="SBP_bac_1"/>
    <property type="match status" value="1"/>
</dbReference>
<comment type="subcellular location">
    <subcellularLocation>
        <location evidence="1">Cell envelope</location>
    </subcellularLocation>
</comment>
<evidence type="ECO:0000256" key="3">
    <source>
        <dbReference type="ARBA" id="ARBA00022448"/>
    </source>
</evidence>
<evidence type="ECO:0000313" key="6">
    <source>
        <dbReference type="EMBL" id="KOY17984.1"/>
    </source>
</evidence>
<keyword evidence="3" id="KW-0813">Transport</keyword>
<protein>
    <submittedName>
        <fullName evidence="6">ABC transporter substrate-binding protein</fullName>
    </submittedName>
</protein>
<keyword evidence="4 5" id="KW-0732">Signal</keyword>
<evidence type="ECO:0000256" key="5">
    <source>
        <dbReference type="SAM" id="SignalP"/>
    </source>
</evidence>
<dbReference type="PANTHER" id="PTHR43649">
    <property type="entry name" value="ARABINOSE-BINDING PROTEIN-RELATED"/>
    <property type="match status" value="1"/>
</dbReference>
<dbReference type="SUPFAM" id="SSF53850">
    <property type="entry name" value="Periplasmic binding protein-like II"/>
    <property type="match status" value="1"/>
</dbReference>
<dbReference type="PROSITE" id="PS51257">
    <property type="entry name" value="PROKAR_LIPOPROTEIN"/>
    <property type="match status" value="1"/>
</dbReference>
<dbReference type="PATRIC" id="fig|1705561.3.peg.153"/>
<name>A0A0N0UII5_9BACL</name>
<dbReference type="PANTHER" id="PTHR43649:SF31">
    <property type="entry name" value="SN-GLYCEROL-3-PHOSPHATE-BINDING PERIPLASMIC PROTEIN UGPB"/>
    <property type="match status" value="1"/>
</dbReference>
<sequence>MKRRNWLKAALITTLAASMLSACGSANSNEGANAGSANENSGETINLTFWGAVPAEAGPQEVIDSWNKENPDIQVEYFRYVNDDPGNLKLDTALMTGQDADLFINYTINRLQKRVDAGVASDLSSRTDYNIDEKMGVDAAQWKIGDKYYGIPTKKNMLFVWLNKNMLDEAGLPIPPVDWTWDDLREYAKALTKANVYGLMQHDAAFTAAIDGTIAGLGVTTPEGTSNFNNDLWQKQLQIVHDMMFVDKSTPEYGEQVTSKMPVDTMFLKSEAAMLAAGEFIFRNANNLKEFPHDFKIAFATIPKVSADQKDYKYASGLGDMLSVNAKSKHQDAAWKFAKWYADGGMLPMASGGRLPSSKSVDNKQAMDLLLKGVEDKYDTESMNSVVFGEFPSFQLNVRQQALDARKEEYEKYFLNEQDIDTTLKNMAKRHQEYIK</sequence>
<dbReference type="RefSeq" id="WP_053779442.1">
    <property type="nucleotide sequence ID" value="NZ_LITU01000029.1"/>
</dbReference>